<protein>
    <submittedName>
        <fullName evidence="1">Uncharacterized protein</fullName>
    </submittedName>
</protein>
<evidence type="ECO:0000313" key="1">
    <source>
        <dbReference type="EMBL" id="MBB4571116.1"/>
    </source>
</evidence>
<comment type="caution">
    <text evidence="1">The sequence shown here is derived from an EMBL/GenBank/DDBJ whole genome shotgun (WGS) entry which is preliminary data.</text>
</comment>
<evidence type="ECO:0000313" key="2">
    <source>
        <dbReference type="Proteomes" id="UP000543836"/>
    </source>
</evidence>
<reference evidence="1 2" key="1">
    <citation type="submission" date="2020-08" db="EMBL/GenBank/DDBJ databases">
        <title>Genomic Encyclopedia of Type Strains, Phase IV (KMG-V): Genome sequencing to study the core and pangenomes of soil and plant-associated prokaryotes.</title>
        <authorList>
            <person name="Whitman W."/>
        </authorList>
    </citation>
    <scope>NUCLEOTIDE SEQUENCE [LARGE SCALE GENOMIC DNA]</scope>
    <source>
        <strain evidence="1 2">SEMIA 492</strain>
    </source>
</reference>
<name>A0A7W6ZYI6_9HYPH</name>
<dbReference type="Proteomes" id="UP000543836">
    <property type="component" value="Unassembled WGS sequence"/>
</dbReference>
<dbReference type="EMBL" id="JACIIG010000019">
    <property type="protein sequence ID" value="MBB4571116.1"/>
    <property type="molecule type" value="Genomic_DNA"/>
</dbReference>
<gene>
    <name evidence="1" type="ORF">GGE60_005274</name>
</gene>
<accession>A0A7W6ZYI6</accession>
<sequence length="71" mass="7927">MVVRLQFHRFFGICNGLLVGAFRKFGITSPGIGDVRIRIERQRSTEVIRGKIKFLVLNLNVAGATFAPAPR</sequence>
<keyword evidence="2" id="KW-1185">Reference proteome</keyword>
<dbReference type="AlphaFoldDB" id="A0A7W6ZYI6"/>
<proteinExistence type="predicted"/>
<organism evidence="1 2">
    <name type="scientific">Rhizobium leucaenae</name>
    <dbReference type="NCBI Taxonomy" id="29450"/>
    <lineage>
        <taxon>Bacteria</taxon>
        <taxon>Pseudomonadati</taxon>
        <taxon>Pseudomonadota</taxon>
        <taxon>Alphaproteobacteria</taxon>
        <taxon>Hyphomicrobiales</taxon>
        <taxon>Rhizobiaceae</taxon>
        <taxon>Rhizobium/Agrobacterium group</taxon>
        <taxon>Rhizobium</taxon>
    </lineage>
</organism>